<organism evidence="1">
    <name type="scientific">Ostreococcus mediterraneus</name>
    <dbReference type="NCBI Taxonomy" id="1486918"/>
    <lineage>
        <taxon>Eukaryota</taxon>
        <taxon>Viridiplantae</taxon>
        <taxon>Chlorophyta</taxon>
        <taxon>Mamiellophyceae</taxon>
        <taxon>Mamiellales</taxon>
        <taxon>Bathycoccaceae</taxon>
        <taxon>Ostreococcus</taxon>
    </lineage>
</organism>
<dbReference type="GO" id="GO:1990756">
    <property type="term" value="F:ubiquitin-like ligase-substrate adaptor activity"/>
    <property type="evidence" value="ECO:0007669"/>
    <property type="project" value="TreeGrafter"/>
</dbReference>
<accession>A0A7S0Z8B7</accession>
<dbReference type="PANTHER" id="PTHR13374:SF3">
    <property type="entry name" value="DET1 HOMOLOG"/>
    <property type="match status" value="1"/>
</dbReference>
<proteinExistence type="predicted"/>
<dbReference type="GO" id="GO:0005634">
    <property type="term" value="C:nucleus"/>
    <property type="evidence" value="ECO:0007669"/>
    <property type="project" value="TreeGrafter"/>
</dbReference>
<evidence type="ECO:0000313" key="1">
    <source>
        <dbReference type="EMBL" id="CAD8813819.1"/>
    </source>
</evidence>
<gene>
    <name evidence="1" type="ORF">OMED0930_LOCUS4936</name>
</gene>
<name>A0A7S0Z8B7_9CHLO</name>
<dbReference type="GO" id="GO:0016567">
    <property type="term" value="P:protein ubiquitination"/>
    <property type="evidence" value="ECO:0007669"/>
    <property type="project" value="TreeGrafter"/>
</dbReference>
<dbReference type="GO" id="GO:0031461">
    <property type="term" value="C:cullin-RING ubiquitin ligase complex"/>
    <property type="evidence" value="ECO:0007669"/>
    <property type="project" value="TreeGrafter"/>
</dbReference>
<dbReference type="AlphaFoldDB" id="A0A7S0Z8B7"/>
<dbReference type="PANTHER" id="PTHR13374">
    <property type="entry name" value="DET1 HOMOLOG DE-ETIOLATED-1 HOMOLOG"/>
    <property type="match status" value="1"/>
</dbReference>
<dbReference type="GO" id="GO:0032436">
    <property type="term" value="P:positive regulation of proteasomal ubiquitin-dependent protein catabolic process"/>
    <property type="evidence" value="ECO:0007669"/>
    <property type="project" value="TreeGrafter"/>
</dbReference>
<dbReference type="EMBL" id="HBFO01007056">
    <property type="protein sequence ID" value="CAD8813819.1"/>
    <property type="molecule type" value="Transcribed_RNA"/>
</dbReference>
<dbReference type="GO" id="GO:0031625">
    <property type="term" value="F:ubiquitin protein ligase binding"/>
    <property type="evidence" value="ECO:0007669"/>
    <property type="project" value="TreeGrafter"/>
</dbReference>
<dbReference type="Pfam" id="PF09737">
    <property type="entry name" value="Det1"/>
    <property type="match status" value="1"/>
</dbReference>
<protein>
    <submittedName>
        <fullName evidence="1">Uncharacterized protein</fullName>
    </submittedName>
</protein>
<dbReference type="InterPro" id="IPR019138">
    <property type="entry name" value="De-etiolated_protein_1_Det1"/>
</dbReference>
<reference evidence="1" key="1">
    <citation type="submission" date="2021-01" db="EMBL/GenBank/DDBJ databases">
        <authorList>
            <person name="Corre E."/>
            <person name="Pelletier E."/>
            <person name="Niang G."/>
            <person name="Scheremetjew M."/>
            <person name="Finn R."/>
            <person name="Kale V."/>
            <person name="Holt S."/>
            <person name="Cochrane G."/>
            <person name="Meng A."/>
            <person name="Brown T."/>
            <person name="Cohen L."/>
        </authorList>
    </citation>
    <scope>NUCLEOTIDE SEQUENCE</scope>
    <source>
        <strain evidence="1">Clade-D-RCC1621</strain>
    </source>
</reference>
<sequence length="228" mass="26066">MRMLDANLLLIKFGTPEYALARRGDRVIGPTMYTVYDMRESKFIHAATSMSDSQWHGVDEELNAPPRGNSTWARFAGSQGEALAYCNTCTTDFDGDDEEVFNAIATRLFRTQDYPPQFRSTSPYFDKRLFSYDERMITAIDRPQPHVDFGIKFIRRTPGSRRQVSFKLMVNNALANSARSKRFVQYVFHPVLPFALSLSSAYMQPTLVNFHVRSAPGDDMHDGVRQEL</sequence>